<evidence type="ECO:0000256" key="1">
    <source>
        <dbReference type="ARBA" id="ARBA00022737"/>
    </source>
</evidence>
<dbReference type="InterPro" id="IPR019734">
    <property type="entry name" value="TPR_rpt"/>
</dbReference>
<dbReference type="Proteomes" id="UP001589607">
    <property type="component" value="Unassembled WGS sequence"/>
</dbReference>
<dbReference type="SUPFAM" id="SSF48452">
    <property type="entry name" value="TPR-like"/>
    <property type="match status" value="1"/>
</dbReference>
<dbReference type="Gene3D" id="1.25.40.10">
    <property type="entry name" value="Tetratricopeptide repeat domain"/>
    <property type="match status" value="2"/>
</dbReference>
<dbReference type="PROSITE" id="PS50005">
    <property type="entry name" value="TPR"/>
    <property type="match status" value="3"/>
</dbReference>
<keyword evidence="1" id="KW-0677">Repeat</keyword>
<feature type="repeat" description="TPR" evidence="3">
    <location>
        <begin position="150"/>
        <end position="183"/>
    </location>
</feature>
<dbReference type="Pfam" id="PF13414">
    <property type="entry name" value="TPR_11"/>
    <property type="match status" value="1"/>
</dbReference>
<organism evidence="4 5">
    <name type="scientific">Flavobacterium jumunjinense</name>
    <dbReference type="NCBI Taxonomy" id="998845"/>
    <lineage>
        <taxon>Bacteria</taxon>
        <taxon>Pseudomonadati</taxon>
        <taxon>Bacteroidota</taxon>
        <taxon>Flavobacteriia</taxon>
        <taxon>Flavobacteriales</taxon>
        <taxon>Flavobacteriaceae</taxon>
        <taxon>Flavobacterium</taxon>
    </lineage>
</organism>
<feature type="repeat" description="TPR" evidence="3">
    <location>
        <begin position="184"/>
        <end position="217"/>
    </location>
</feature>
<dbReference type="PANTHER" id="PTHR44943">
    <property type="entry name" value="CELLULOSE SYNTHASE OPERON PROTEIN C"/>
    <property type="match status" value="1"/>
</dbReference>
<evidence type="ECO:0000256" key="2">
    <source>
        <dbReference type="ARBA" id="ARBA00022803"/>
    </source>
</evidence>
<feature type="repeat" description="TPR" evidence="3">
    <location>
        <begin position="218"/>
        <end position="251"/>
    </location>
</feature>
<sequence length="326" mass="37720">MKKVILFLFLSSVTTNLFSQEKEVDFNKEQFLKEISENACKCIDSIDTFDKTKEITAENISQCIDKQVVAYQMGLKIADLNIKKIEEEAKTANSKKEINININSNPNSKEYKEYYYELERYLTDNCNALKTKINSNDKVGAKSLSTNDLALEYYNKGIAASKEENFEEAISNYKKAVTVDPEFAFAYDNMGICYRRLNKYEEAIKAYEKSLKIDPNGSMPLQNIAVAYIYKKEYKKAVKAYEKLGELQPDNPEVFFGIGSVYTQYINDIEKGLDNMCKAYIMYIAIKSPYRTDAEKYIQVLYSEFKKQDKLEMFNAILEKHKIKTN</sequence>
<evidence type="ECO:0000313" key="5">
    <source>
        <dbReference type="Proteomes" id="UP001589607"/>
    </source>
</evidence>
<protein>
    <submittedName>
        <fullName evidence="4">Tetratricopeptide repeat protein</fullName>
    </submittedName>
</protein>
<gene>
    <name evidence="4" type="ORF">ACFFVF_18180</name>
</gene>
<name>A0ABV5GSS3_9FLAO</name>
<keyword evidence="2 3" id="KW-0802">TPR repeat</keyword>
<dbReference type="InterPro" id="IPR011990">
    <property type="entry name" value="TPR-like_helical_dom_sf"/>
</dbReference>
<dbReference type="SMART" id="SM00028">
    <property type="entry name" value="TPR"/>
    <property type="match status" value="3"/>
</dbReference>
<keyword evidence="5" id="KW-1185">Reference proteome</keyword>
<dbReference type="PROSITE" id="PS50293">
    <property type="entry name" value="TPR_REGION"/>
    <property type="match status" value="2"/>
</dbReference>
<dbReference type="InterPro" id="IPR051685">
    <property type="entry name" value="Ycf3/AcsC/BcsC/TPR_MFPF"/>
</dbReference>
<evidence type="ECO:0000256" key="3">
    <source>
        <dbReference type="PROSITE-ProRule" id="PRU00339"/>
    </source>
</evidence>
<dbReference type="PANTHER" id="PTHR44943:SF4">
    <property type="entry name" value="TPR REPEAT-CONTAINING PROTEIN MJ0798"/>
    <property type="match status" value="1"/>
</dbReference>
<evidence type="ECO:0000313" key="4">
    <source>
        <dbReference type="EMBL" id="MFB9098437.1"/>
    </source>
</evidence>
<proteinExistence type="predicted"/>
<accession>A0ABV5GSS3</accession>
<dbReference type="Pfam" id="PF00515">
    <property type="entry name" value="TPR_1"/>
    <property type="match status" value="2"/>
</dbReference>
<dbReference type="RefSeq" id="WP_236456414.1">
    <property type="nucleotide sequence ID" value="NZ_CBCSGE010000014.1"/>
</dbReference>
<dbReference type="EMBL" id="JBHMEY010000089">
    <property type="protein sequence ID" value="MFB9098437.1"/>
    <property type="molecule type" value="Genomic_DNA"/>
</dbReference>
<reference evidence="4 5" key="1">
    <citation type="submission" date="2024-09" db="EMBL/GenBank/DDBJ databases">
        <authorList>
            <person name="Sun Q."/>
            <person name="Mori K."/>
        </authorList>
    </citation>
    <scope>NUCLEOTIDE SEQUENCE [LARGE SCALE GENOMIC DNA]</scope>
    <source>
        <strain evidence="4 5">CECT 7955</strain>
    </source>
</reference>
<comment type="caution">
    <text evidence="4">The sequence shown here is derived from an EMBL/GenBank/DDBJ whole genome shotgun (WGS) entry which is preliminary data.</text>
</comment>